<proteinExistence type="predicted"/>
<accession>A0A9E4ZUM5</accession>
<dbReference type="EMBL" id="JAPVER010000018">
    <property type="protein sequence ID" value="MCZ3364682.1"/>
    <property type="molecule type" value="Genomic_DNA"/>
</dbReference>
<keyword evidence="3" id="KW-1185">Reference proteome</keyword>
<gene>
    <name evidence="2" type="ORF">O3H35_07310</name>
    <name evidence="1" type="ORF">O3H54_02195</name>
</gene>
<evidence type="ECO:0000313" key="2">
    <source>
        <dbReference type="EMBL" id="MCZ3372436.1"/>
    </source>
</evidence>
<protein>
    <submittedName>
        <fullName evidence="1">Uncharacterized protein</fullName>
    </submittedName>
</protein>
<sequence>MKILNNALKFVHGREHEKGGFSIYKGISDTKNTYYAVNILKMFNKEPHNKEKTVEWVEKLCNLFNTLTEDES</sequence>
<dbReference type="AlphaFoldDB" id="A0A9E4ZUM5"/>
<evidence type="ECO:0000313" key="1">
    <source>
        <dbReference type="EMBL" id="MCZ3364682.1"/>
    </source>
</evidence>
<comment type="caution">
    <text evidence="1">The sequence shown here is derived from an EMBL/GenBank/DDBJ whole genome shotgun (WGS) entry which is preliminary data.</text>
</comment>
<reference evidence="1" key="1">
    <citation type="submission" date="2022-12" db="EMBL/GenBank/DDBJ databases">
        <title>Reclassification of two methanogenic archaea species isolated from the Kolyma lowland permafrost.</title>
        <authorList>
            <person name="Trubitsyn V.E."/>
            <person name="Rivkina E.M."/>
            <person name="Shcherbakova V.A."/>
        </authorList>
    </citation>
    <scope>NUCLEOTIDE SEQUENCE</scope>
    <source>
        <strain evidence="1">M2</strain>
        <strain evidence="2">MK4</strain>
    </source>
</reference>
<dbReference type="SUPFAM" id="SSF48239">
    <property type="entry name" value="Terpenoid cyclases/Protein prenyltransferases"/>
    <property type="match status" value="1"/>
</dbReference>
<evidence type="ECO:0000313" key="3">
    <source>
        <dbReference type="Proteomes" id="UP001068021"/>
    </source>
</evidence>
<organism evidence="1 3">
    <name type="scientific">Methanobacterium veterum</name>
    <dbReference type="NCBI Taxonomy" id="408577"/>
    <lineage>
        <taxon>Archaea</taxon>
        <taxon>Methanobacteriati</taxon>
        <taxon>Methanobacteriota</taxon>
        <taxon>Methanomada group</taxon>
        <taxon>Methanobacteria</taxon>
        <taxon>Methanobacteriales</taxon>
        <taxon>Methanobacteriaceae</taxon>
        <taxon>Methanobacterium</taxon>
    </lineage>
</organism>
<name>A0A9E4ZUM5_9EURY</name>
<dbReference type="Proteomes" id="UP001074446">
    <property type="component" value="Unassembled WGS sequence"/>
</dbReference>
<dbReference type="InterPro" id="IPR008930">
    <property type="entry name" value="Terpenoid_cyclase/PrenylTrfase"/>
</dbReference>
<dbReference type="RefSeq" id="WP_048192835.1">
    <property type="nucleotide sequence ID" value="NZ_JAPVER010000018.1"/>
</dbReference>
<dbReference type="EMBL" id="JAPVES010000030">
    <property type="protein sequence ID" value="MCZ3372436.1"/>
    <property type="molecule type" value="Genomic_DNA"/>
</dbReference>
<dbReference type="Gene3D" id="1.50.10.20">
    <property type="match status" value="1"/>
</dbReference>
<dbReference type="Proteomes" id="UP001068021">
    <property type="component" value="Unassembled WGS sequence"/>
</dbReference>